<evidence type="ECO:0000256" key="1">
    <source>
        <dbReference type="ARBA" id="ARBA00007447"/>
    </source>
</evidence>
<dbReference type="PANTHER" id="PTHR47967">
    <property type="entry name" value="OS07G0603500 PROTEIN-RELATED"/>
    <property type="match status" value="1"/>
</dbReference>
<dbReference type="Gene3D" id="2.40.70.10">
    <property type="entry name" value="Acid Proteases"/>
    <property type="match status" value="2"/>
</dbReference>
<proteinExistence type="inferred from homology"/>
<evidence type="ECO:0000313" key="6">
    <source>
        <dbReference type="EMBL" id="CAA0820752.1"/>
    </source>
</evidence>
<feature type="chain" id="PRO_5040339891" description="Peptidase A1 domain-containing protein" evidence="4">
    <location>
        <begin position="20"/>
        <end position="342"/>
    </location>
</feature>
<protein>
    <recommendedName>
        <fullName evidence="5">Peptidase A1 domain-containing protein</fullName>
    </recommendedName>
</protein>
<dbReference type="GO" id="GO:0008233">
    <property type="term" value="F:peptidase activity"/>
    <property type="evidence" value="ECO:0007669"/>
    <property type="project" value="UniProtKB-KW"/>
</dbReference>
<dbReference type="Pfam" id="PF14541">
    <property type="entry name" value="TAXi_C"/>
    <property type="match status" value="1"/>
</dbReference>
<dbReference type="AlphaFoldDB" id="A0A9N7MVR2"/>
<keyword evidence="2" id="KW-0645">Protease</keyword>
<comment type="similarity">
    <text evidence="1">Belongs to the peptidase A1 family.</text>
</comment>
<name>A0A9N7MVR2_STRHE</name>
<evidence type="ECO:0000256" key="4">
    <source>
        <dbReference type="SAM" id="SignalP"/>
    </source>
</evidence>
<dbReference type="InterPro" id="IPR033121">
    <property type="entry name" value="PEPTIDASE_A1"/>
</dbReference>
<accession>A0A9N7MVR2</accession>
<dbReference type="OrthoDB" id="2747330at2759"/>
<dbReference type="Proteomes" id="UP001153555">
    <property type="component" value="Unassembled WGS sequence"/>
</dbReference>
<gene>
    <name evidence="6" type="ORF">SHERM_18754</name>
</gene>
<dbReference type="PANTHER" id="PTHR47967:SF96">
    <property type="entry name" value="OS08G0207800 PROTEIN"/>
    <property type="match status" value="1"/>
</dbReference>
<dbReference type="SUPFAM" id="SSF50630">
    <property type="entry name" value="Acid proteases"/>
    <property type="match status" value="1"/>
</dbReference>
<dbReference type="GO" id="GO:0005576">
    <property type="term" value="C:extracellular region"/>
    <property type="evidence" value="ECO:0007669"/>
    <property type="project" value="TreeGrafter"/>
</dbReference>
<dbReference type="InterPro" id="IPR032861">
    <property type="entry name" value="TAXi_N"/>
</dbReference>
<feature type="domain" description="Peptidase A1" evidence="5">
    <location>
        <begin position="203"/>
        <end position="332"/>
    </location>
</feature>
<keyword evidence="4" id="KW-0732">Signal</keyword>
<keyword evidence="7" id="KW-1185">Reference proteome</keyword>
<dbReference type="InterPro" id="IPR032799">
    <property type="entry name" value="TAXi_C"/>
</dbReference>
<evidence type="ECO:0000256" key="2">
    <source>
        <dbReference type="ARBA" id="ARBA00022670"/>
    </source>
</evidence>
<evidence type="ECO:0000256" key="3">
    <source>
        <dbReference type="ARBA" id="ARBA00022801"/>
    </source>
</evidence>
<comment type="caution">
    <text evidence="6">The sequence shown here is derived from an EMBL/GenBank/DDBJ whole genome shotgun (WGS) entry which is preliminary data.</text>
</comment>
<sequence>MSPFFAILLMIILADLSSSSVVHPPAHRPVLTTKLVHYRSHESPYYNPALSMKEASNLERDLSASRASYLAATITTTSIVETPLVPTKPSSGFLAHVKVGTNDNQPDMYIIADTGSGLLWVQCGNLENTNTPYLMFDPNLSPTFRKEMCNDPVSVCSRDLFWVACGDKECEYKVRYAEGESSGYLAQDTFEGQTVMGFDFRMSMLIDLGSTYTLLPMSVLKKLEAAVVDVIGGTLTRTYSVKFGPESYTLLCYVGVVSRDLVGFPVVELKFNGGAVLELTAVNMFKDDGDGNFCLTAAPSEQHNFDFGVLGNYMQQFFYIAFDLKGNQLSFVRMECDVLRHD</sequence>
<evidence type="ECO:0000313" key="7">
    <source>
        <dbReference type="Proteomes" id="UP001153555"/>
    </source>
</evidence>
<keyword evidence="3" id="KW-0378">Hydrolase</keyword>
<dbReference type="GO" id="GO:0006508">
    <property type="term" value="P:proteolysis"/>
    <property type="evidence" value="ECO:0007669"/>
    <property type="project" value="UniProtKB-KW"/>
</dbReference>
<dbReference type="Pfam" id="PF14543">
    <property type="entry name" value="TAXi_N"/>
    <property type="match status" value="1"/>
</dbReference>
<dbReference type="PROSITE" id="PS51767">
    <property type="entry name" value="PEPTIDASE_A1"/>
    <property type="match status" value="1"/>
</dbReference>
<evidence type="ECO:0000259" key="5">
    <source>
        <dbReference type="PROSITE" id="PS51767"/>
    </source>
</evidence>
<feature type="signal peptide" evidence="4">
    <location>
        <begin position="1"/>
        <end position="19"/>
    </location>
</feature>
<dbReference type="InterPro" id="IPR051708">
    <property type="entry name" value="Plant_Aspart_Prot_A1"/>
</dbReference>
<dbReference type="EMBL" id="CACSLK010020742">
    <property type="protein sequence ID" value="CAA0820752.1"/>
    <property type="molecule type" value="Genomic_DNA"/>
</dbReference>
<reference evidence="6" key="1">
    <citation type="submission" date="2019-12" db="EMBL/GenBank/DDBJ databases">
        <authorList>
            <person name="Scholes J."/>
        </authorList>
    </citation>
    <scope>NUCLEOTIDE SEQUENCE</scope>
</reference>
<organism evidence="6 7">
    <name type="scientific">Striga hermonthica</name>
    <name type="common">Purple witchweed</name>
    <name type="synonym">Buchnera hermonthica</name>
    <dbReference type="NCBI Taxonomy" id="68872"/>
    <lineage>
        <taxon>Eukaryota</taxon>
        <taxon>Viridiplantae</taxon>
        <taxon>Streptophyta</taxon>
        <taxon>Embryophyta</taxon>
        <taxon>Tracheophyta</taxon>
        <taxon>Spermatophyta</taxon>
        <taxon>Magnoliopsida</taxon>
        <taxon>eudicotyledons</taxon>
        <taxon>Gunneridae</taxon>
        <taxon>Pentapetalae</taxon>
        <taxon>asterids</taxon>
        <taxon>lamiids</taxon>
        <taxon>Lamiales</taxon>
        <taxon>Orobanchaceae</taxon>
        <taxon>Buchnereae</taxon>
        <taxon>Striga</taxon>
    </lineage>
</organism>
<dbReference type="InterPro" id="IPR021109">
    <property type="entry name" value="Peptidase_aspartic_dom_sf"/>
</dbReference>